<feature type="region of interest" description="Disordered" evidence="5">
    <location>
        <begin position="47"/>
        <end position="69"/>
    </location>
</feature>
<dbReference type="SMART" id="SM00592">
    <property type="entry name" value="BRK"/>
    <property type="match status" value="1"/>
</dbReference>
<evidence type="ECO:0000256" key="4">
    <source>
        <dbReference type="ARBA" id="ARBA00023242"/>
    </source>
</evidence>
<dbReference type="GO" id="GO:0005634">
    <property type="term" value="C:nucleus"/>
    <property type="evidence" value="ECO:0007669"/>
    <property type="project" value="UniProtKB-SubCell"/>
</dbReference>
<keyword evidence="7" id="KW-0238">DNA-binding</keyword>
<feature type="compositionally biased region" description="Basic and acidic residues" evidence="5">
    <location>
        <begin position="57"/>
        <end position="66"/>
    </location>
</feature>
<feature type="region of interest" description="Disordered" evidence="5">
    <location>
        <begin position="276"/>
        <end position="316"/>
    </location>
</feature>
<keyword evidence="4" id="KW-0539">Nucleus</keyword>
<keyword evidence="2" id="KW-0805">Transcription regulation</keyword>
<dbReference type="InterPro" id="IPR051493">
    <property type="entry name" value="CHD"/>
</dbReference>
<feature type="region of interest" description="Disordered" evidence="5">
    <location>
        <begin position="383"/>
        <end position="484"/>
    </location>
</feature>
<keyword evidence="7" id="KW-0378">Hydrolase</keyword>
<keyword evidence="7" id="KW-0347">Helicase</keyword>
<name>A0A131YSM3_RHIAP</name>
<protein>
    <submittedName>
        <fullName evidence="7">Chromodomain-helicase-DNA-binding protein 7</fullName>
    </submittedName>
</protein>
<keyword evidence="3" id="KW-0804">Transcription</keyword>
<dbReference type="SUPFAM" id="SSF160481">
    <property type="entry name" value="BRK domain-like"/>
    <property type="match status" value="1"/>
</dbReference>
<organism evidence="7">
    <name type="scientific">Rhipicephalus appendiculatus</name>
    <name type="common">Brown ear tick</name>
    <dbReference type="NCBI Taxonomy" id="34631"/>
    <lineage>
        <taxon>Eukaryota</taxon>
        <taxon>Metazoa</taxon>
        <taxon>Ecdysozoa</taxon>
        <taxon>Arthropoda</taxon>
        <taxon>Chelicerata</taxon>
        <taxon>Arachnida</taxon>
        <taxon>Acari</taxon>
        <taxon>Parasitiformes</taxon>
        <taxon>Ixodida</taxon>
        <taxon>Ixodoidea</taxon>
        <taxon>Ixodidae</taxon>
        <taxon>Rhipicephalinae</taxon>
        <taxon>Rhipicephalus</taxon>
        <taxon>Rhipicephalus</taxon>
    </lineage>
</organism>
<dbReference type="GO" id="GO:0004386">
    <property type="term" value="F:helicase activity"/>
    <property type="evidence" value="ECO:0007669"/>
    <property type="project" value="UniProtKB-KW"/>
</dbReference>
<evidence type="ECO:0000259" key="6">
    <source>
        <dbReference type="SMART" id="SM00592"/>
    </source>
</evidence>
<feature type="domain" description="BRK" evidence="6">
    <location>
        <begin position="70"/>
        <end position="114"/>
    </location>
</feature>
<evidence type="ECO:0000256" key="3">
    <source>
        <dbReference type="ARBA" id="ARBA00023163"/>
    </source>
</evidence>
<dbReference type="AlphaFoldDB" id="A0A131YSM3"/>
<feature type="compositionally biased region" description="Basic and acidic residues" evidence="5">
    <location>
        <begin position="276"/>
        <end position="290"/>
    </location>
</feature>
<evidence type="ECO:0000256" key="5">
    <source>
        <dbReference type="SAM" id="MobiDB-lite"/>
    </source>
</evidence>
<dbReference type="PANTHER" id="PTHR46850">
    <property type="entry name" value="CHROMODOMAIN-HELICASE-DNA-BINDING PROTEIN 9"/>
    <property type="match status" value="1"/>
</dbReference>
<dbReference type="EMBL" id="GEDV01007025">
    <property type="protein sequence ID" value="JAP81532.1"/>
    <property type="molecule type" value="Transcribed_RNA"/>
</dbReference>
<feature type="compositionally biased region" description="Basic and acidic residues" evidence="5">
    <location>
        <begin position="148"/>
        <end position="163"/>
    </location>
</feature>
<sequence length="484" mass="51054">MHQDLKRWLDDHPELMASHPSLTAAAAAMAFSPMPSLSSHQLELLELPESRRRGRRPRLDPSKLDPHCLTGDENVSVINRLTGKKITGSKAPPLKHLAEWLEKNPMFDVDPKWSQLVKERRWLQQAKQNEDAKNQMSQSTSARRKRGHLPEMPKERMAVPESKRGRRTAASLLSSLHQSGLGGASSSSGGAANLGFPSTSALNPLSFSSSMLGNFPGLKFFMEPGKSSAAVTSPSTSSATPPLFLPFGGLAGMGLANPLFSFPGLGFQGLPFEEAKETKAQDGERAPSKERHSKGTPSSSSGGGGGSSSTNTNLPTSSASLASTSFPFLYPSGLLYNPLGLGGFSLPTNMSASFASLAQAGLVNGLGGLGSVISSAAGKAPSASLASSRRPAAPSVTSALGAGLRSSVLPPPPSTTTARRPAPIPPPTLDSDDESLMGNDMDDLDDLDDRDNSDELDDEPDHKRPREERSSKKPEAPPHDKVAS</sequence>
<proteinExistence type="predicted"/>
<accession>A0A131YSM3</accession>
<feature type="compositionally biased region" description="Low complexity" evidence="5">
    <location>
        <begin position="383"/>
        <end position="399"/>
    </location>
</feature>
<evidence type="ECO:0000313" key="7">
    <source>
        <dbReference type="EMBL" id="JAP81532.1"/>
    </source>
</evidence>
<reference evidence="7" key="1">
    <citation type="journal article" date="2016" name="Ticks Tick Borne Dis.">
        <title>De novo assembly and annotation of the salivary gland transcriptome of Rhipicephalus appendiculatus male and female ticks during blood feeding.</title>
        <authorList>
            <person name="de Castro M.H."/>
            <person name="de Klerk D."/>
            <person name="Pienaar R."/>
            <person name="Latif A.A."/>
            <person name="Rees D.J."/>
            <person name="Mans B.J."/>
        </authorList>
    </citation>
    <scope>NUCLEOTIDE SEQUENCE</scope>
    <source>
        <tissue evidence="7">Salivary glands</tissue>
    </source>
</reference>
<feature type="compositionally biased region" description="Basic and acidic residues" evidence="5">
    <location>
        <begin position="460"/>
        <end position="484"/>
    </location>
</feature>
<feature type="region of interest" description="Disordered" evidence="5">
    <location>
        <begin position="126"/>
        <end position="169"/>
    </location>
</feature>
<dbReference type="Gene3D" id="3.40.5.120">
    <property type="match status" value="1"/>
</dbReference>
<dbReference type="PANTHER" id="PTHR46850:SF1">
    <property type="entry name" value="CHROMODOMAIN-HELICASE-DNA-BINDING PROTEIN 9"/>
    <property type="match status" value="1"/>
</dbReference>
<dbReference type="InterPro" id="IPR006576">
    <property type="entry name" value="BRK_domain"/>
</dbReference>
<evidence type="ECO:0000256" key="2">
    <source>
        <dbReference type="ARBA" id="ARBA00023015"/>
    </source>
</evidence>
<dbReference type="InterPro" id="IPR037259">
    <property type="entry name" value="BRK_sf"/>
</dbReference>
<feature type="compositionally biased region" description="Acidic residues" evidence="5">
    <location>
        <begin position="430"/>
        <end position="459"/>
    </location>
</feature>
<keyword evidence="7" id="KW-0067">ATP-binding</keyword>
<evidence type="ECO:0000256" key="1">
    <source>
        <dbReference type="ARBA" id="ARBA00004123"/>
    </source>
</evidence>
<comment type="subcellular location">
    <subcellularLocation>
        <location evidence="1">Nucleus</location>
    </subcellularLocation>
</comment>
<dbReference type="GO" id="GO:0003677">
    <property type="term" value="F:DNA binding"/>
    <property type="evidence" value="ECO:0007669"/>
    <property type="project" value="UniProtKB-KW"/>
</dbReference>
<dbReference type="Pfam" id="PF07533">
    <property type="entry name" value="BRK"/>
    <property type="match status" value="1"/>
</dbReference>
<keyword evidence="7" id="KW-0547">Nucleotide-binding</keyword>